<reference evidence="2" key="1">
    <citation type="submission" date="2020-04" db="EMBL/GenBank/DDBJ databases">
        <authorList>
            <person name="Tanveer F."/>
            <person name="Xie Y."/>
            <person name="Shinwari Z.K."/>
        </authorList>
    </citation>
    <scope>NUCLEOTIDE SEQUENCE</scope>
    <source>
        <strain evidence="2">MOSEL-ME25</strain>
    </source>
</reference>
<dbReference type="GeneID" id="77845261"/>
<gene>
    <name evidence="2" type="ORF">F7P68_0008160</name>
</gene>
<comment type="caution">
    <text evidence="2">The sequence shown here is derived from an EMBL/GenBank/DDBJ whole genome shotgun (WGS) entry which is preliminary data.</text>
</comment>
<dbReference type="Proteomes" id="UP000527860">
    <property type="component" value="Unassembled WGS sequence"/>
</dbReference>
<accession>A0ABT4YI60</accession>
<feature type="transmembrane region" description="Helical" evidence="1">
    <location>
        <begin position="6"/>
        <end position="29"/>
    </location>
</feature>
<protein>
    <recommendedName>
        <fullName evidence="4">Mas-related G-protein coupled receptor member D</fullName>
    </recommendedName>
</protein>
<proteinExistence type="predicted"/>
<organism evidence="2 3">
    <name type="scientific">Salinicoccus roseus</name>
    <dbReference type="NCBI Taxonomy" id="45670"/>
    <lineage>
        <taxon>Bacteria</taxon>
        <taxon>Bacillati</taxon>
        <taxon>Bacillota</taxon>
        <taxon>Bacilli</taxon>
        <taxon>Bacillales</taxon>
        <taxon>Staphylococcaceae</taxon>
        <taxon>Salinicoccus</taxon>
    </lineage>
</organism>
<evidence type="ECO:0008006" key="4">
    <source>
        <dbReference type="Google" id="ProtNLM"/>
    </source>
</evidence>
<name>A0ABT4YI60_9STAP</name>
<dbReference type="EMBL" id="JABEVU030000001">
    <property type="protein sequence ID" value="MDB0580505.1"/>
    <property type="molecule type" value="Genomic_DNA"/>
</dbReference>
<keyword evidence="1" id="KW-1133">Transmembrane helix</keyword>
<keyword evidence="3" id="KW-1185">Reference proteome</keyword>
<evidence type="ECO:0000313" key="2">
    <source>
        <dbReference type="EMBL" id="MDB0580505.1"/>
    </source>
</evidence>
<keyword evidence="1" id="KW-0812">Transmembrane</keyword>
<evidence type="ECO:0000256" key="1">
    <source>
        <dbReference type="SAM" id="Phobius"/>
    </source>
</evidence>
<keyword evidence="1" id="KW-0472">Membrane</keyword>
<evidence type="ECO:0000313" key="3">
    <source>
        <dbReference type="Proteomes" id="UP000527860"/>
    </source>
</evidence>
<sequence length="62" mass="6962">MEQVVFLIALTSFLLALIFLGVNIIRVGFMPALSIRTRLSQLALVFMGVYVIFLIAFLVMIN</sequence>
<dbReference type="RefSeq" id="WP_052443694.1">
    <property type="nucleotide sequence ID" value="NZ_JABEVU030000001.1"/>
</dbReference>
<reference evidence="2" key="2">
    <citation type="submission" date="2022-12" db="EMBL/GenBank/DDBJ databases">
        <title>Genome analysis and biological profiling of marine Salinicoccus roseus MOSEL-ME25.</title>
        <authorList>
            <person name="Mirza F.T."/>
            <person name="Xie Y."/>
            <person name="Shinwari Z.K."/>
        </authorList>
    </citation>
    <scope>NUCLEOTIDE SEQUENCE</scope>
    <source>
        <strain evidence="2">MOSEL-ME25</strain>
    </source>
</reference>
<feature type="transmembrane region" description="Helical" evidence="1">
    <location>
        <begin position="41"/>
        <end position="61"/>
    </location>
</feature>